<dbReference type="Proteomes" id="UP000321629">
    <property type="component" value="Unassembled WGS sequence"/>
</dbReference>
<proteinExistence type="predicted"/>
<sequence>MQANTSNPTHIMDFDYYSHNIKVISLHALMFSNNKQIKKDFYSEFEDILEKDSKIPSFIYKQYSKIVYPHFLKKNLNYLKKYLNFTQIECDVFVFFHYANKGCFPLHQGYSNNLARKIIEKIFNHPIKDINKALGDNSILYKLDILSFYDSDAFGVDVNNLENIFIQDISKSMLFKEFAYFLPKARLKLNDFDYIQEKVNDIITLLKYKQKGNIFIYGKAGVGKNELSALIAKEFNREILCVKTKISQKNSNRISNFYALQKIVNPKKQMILFDECEDSFCYNSLAEKIRINKILDENKAICIFLSNSNDMDEAYLRRFDVILELESMPKEKKIQNIQNLFDKQRLKIDETIIKA</sequence>
<name>A0A5C7DUM3_9BACT</name>
<gene>
    <name evidence="1" type="ORF">FPD38_03725</name>
</gene>
<dbReference type="GO" id="GO:0005524">
    <property type="term" value="F:ATP binding"/>
    <property type="evidence" value="ECO:0007669"/>
    <property type="project" value="UniProtKB-KW"/>
</dbReference>
<dbReference type="InterPro" id="IPR027417">
    <property type="entry name" value="P-loop_NTPase"/>
</dbReference>
<dbReference type="RefSeq" id="WP_147555442.1">
    <property type="nucleotide sequence ID" value="NZ_VOWJ01000021.1"/>
</dbReference>
<evidence type="ECO:0000313" key="1">
    <source>
        <dbReference type="EMBL" id="TXE88416.1"/>
    </source>
</evidence>
<organism evidence="1 2">
    <name type="scientific">Campylobacter volucris</name>
    <dbReference type="NCBI Taxonomy" id="1031542"/>
    <lineage>
        <taxon>Bacteria</taxon>
        <taxon>Pseudomonadati</taxon>
        <taxon>Campylobacterota</taxon>
        <taxon>Epsilonproteobacteria</taxon>
        <taxon>Campylobacterales</taxon>
        <taxon>Campylobacteraceae</taxon>
        <taxon>Campylobacter</taxon>
    </lineage>
</organism>
<keyword evidence="1" id="KW-0067">ATP-binding</keyword>
<accession>A0A5C7DUM3</accession>
<protein>
    <submittedName>
        <fullName evidence="1">ATP-binding protein</fullName>
    </submittedName>
</protein>
<dbReference type="EMBL" id="VOWJ01000021">
    <property type="protein sequence ID" value="TXE88416.1"/>
    <property type="molecule type" value="Genomic_DNA"/>
</dbReference>
<reference evidence="1 2" key="1">
    <citation type="submission" date="2019-07" db="EMBL/GenBank/DDBJ databases">
        <title>Rapid identification of Enteric Bacteria from Whole Genome Sequences (WGS) using Average Nucleotide Identity (ANI).</title>
        <authorList>
            <person name="Lane C."/>
        </authorList>
    </citation>
    <scope>NUCLEOTIDE SEQUENCE [LARGE SCALE GENOMIC DNA]</scope>
    <source>
        <strain evidence="1 2">2016D-0084</strain>
    </source>
</reference>
<comment type="caution">
    <text evidence="1">The sequence shown here is derived from an EMBL/GenBank/DDBJ whole genome shotgun (WGS) entry which is preliminary data.</text>
</comment>
<dbReference type="AlphaFoldDB" id="A0A5C7DUM3"/>
<dbReference type="Gene3D" id="3.40.50.300">
    <property type="entry name" value="P-loop containing nucleotide triphosphate hydrolases"/>
    <property type="match status" value="1"/>
</dbReference>
<keyword evidence="1" id="KW-0547">Nucleotide-binding</keyword>
<dbReference type="SUPFAM" id="SSF52540">
    <property type="entry name" value="P-loop containing nucleoside triphosphate hydrolases"/>
    <property type="match status" value="1"/>
</dbReference>
<evidence type="ECO:0000313" key="2">
    <source>
        <dbReference type="Proteomes" id="UP000321629"/>
    </source>
</evidence>